<dbReference type="InterPro" id="IPR011913">
    <property type="entry name" value="RfaE_dom_I"/>
</dbReference>
<keyword evidence="3" id="KW-0808">Transferase</keyword>
<dbReference type="PANTHER" id="PTHR46969:SF1">
    <property type="entry name" value="BIFUNCTIONAL PROTEIN HLDE"/>
    <property type="match status" value="1"/>
</dbReference>
<dbReference type="InterPro" id="IPR014729">
    <property type="entry name" value="Rossmann-like_a/b/a_fold"/>
</dbReference>
<dbReference type="PANTHER" id="PTHR46969">
    <property type="entry name" value="BIFUNCTIONAL PROTEIN HLDE"/>
    <property type="match status" value="1"/>
</dbReference>
<comment type="function">
    <text evidence="1">Catalyzes the phosphorylation of D-glycero-D-manno-heptose 7-phosphate at the C-1 position to selectively form D-glycero-beta-D-manno-heptose-1,7-bisphosphate.</text>
</comment>
<dbReference type="Gene3D" id="3.40.50.620">
    <property type="entry name" value="HUPs"/>
    <property type="match status" value="1"/>
</dbReference>
<dbReference type="RefSeq" id="WP_408169151.1">
    <property type="nucleotide sequence ID" value="NZ_JAQQFR010000011.1"/>
</dbReference>
<dbReference type="Proteomes" id="UP001629214">
    <property type="component" value="Unassembled WGS sequence"/>
</dbReference>
<dbReference type="InterPro" id="IPR029056">
    <property type="entry name" value="Ribokinase-like"/>
</dbReference>
<dbReference type="SUPFAM" id="SSF52374">
    <property type="entry name" value="Nucleotidylyl transferase"/>
    <property type="match status" value="1"/>
</dbReference>
<comment type="function">
    <text evidence="2">Catalyzes the ADP transfer from ATP to D-glycero-beta-D-manno-heptose 1-phosphate, yielding ADP-D-glycero-beta-D-manno-heptose.</text>
</comment>
<evidence type="ECO:0000256" key="1">
    <source>
        <dbReference type="ARBA" id="ARBA00002319"/>
    </source>
</evidence>
<evidence type="ECO:0000256" key="6">
    <source>
        <dbReference type="ARBA" id="ARBA00023277"/>
    </source>
</evidence>
<evidence type="ECO:0000256" key="3">
    <source>
        <dbReference type="ARBA" id="ARBA00022679"/>
    </source>
</evidence>
<dbReference type="InterPro" id="IPR004821">
    <property type="entry name" value="Cyt_trans-like"/>
</dbReference>
<dbReference type="GO" id="GO:0016301">
    <property type="term" value="F:kinase activity"/>
    <property type="evidence" value="ECO:0007669"/>
    <property type="project" value="UniProtKB-KW"/>
</dbReference>
<evidence type="ECO:0000256" key="2">
    <source>
        <dbReference type="ARBA" id="ARBA00003753"/>
    </source>
</evidence>
<sequence length="512" mass="55828">MDSSLLSDIAEITEIRARAGADARVVFVAGNFNTVHPGHLRLLKFASECGDFLVVGVAGDHIPGALLPAQLRFDGITAISFVNYAFVMTSAPEDIIRVLRPTVVVKGDEHESKDNPEQAAVDEYGGKLMFSSGEMRFSSIDLLKRDILEPNLGSIIRPQDYLDRHAFSMRDLRAIMEKFKGFRVAVIGDLIVDEYVSCEALGMSQEDPTLVVTPILQERFIGGAGIVASHACTLGAEVSYFSVAGTDVAADFAREKLQEYKVTATLFEDDSRPTTLKQRFRAAGKTLLRVSHLRQHDIEPRLARRFIEKVKSSLAACDLVIFSDFNYGCLPQAVVDELIAACVERNIPFVADSQSSSQMGDVSRFKGAMLLTPTEREARLAVRDYNAGLVVLAEQLRQQSRADNIILTLGAEGILVHAKPEDNGDWLTDRLPAFNISPKDTAGAGDSLLTCTSIAMAVGADIWQSMYLGSIAAACQISRVGNIPLSSTDLMQELKDFSITDTLLASSGQRKM</sequence>
<organism evidence="9 10">
    <name type="scientific">Herbaspirillum rhizosphaerae</name>
    <dbReference type="NCBI Taxonomy" id="346179"/>
    <lineage>
        <taxon>Bacteria</taxon>
        <taxon>Pseudomonadati</taxon>
        <taxon>Pseudomonadota</taxon>
        <taxon>Betaproteobacteria</taxon>
        <taxon>Burkholderiales</taxon>
        <taxon>Oxalobacteraceae</taxon>
        <taxon>Herbaspirillum</taxon>
    </lineage>
</organism>
<dbReference type="InterPro" id="IPR011611">
    <property type="entry name" value="PfkB_dom"/>
</dbReference>
<name>A0ABW8ZAS0_9BURK</name>
<dbReference type="EMBL" id="JAQQFR010000011">
    <property type="protein sequence ID" value="MFL9880071.1"/>
    <property type="molecule type" value="Genomic_DNA"/>
</dbReference>
<feature type="domain" description="Cytidyltransferase-like" evidence="8">
    <location>
        <begin position="28"/>
        <end position="112"/>
    </location>
</feature>
<protein>
    <submittedName>
        <fullName evidence="9">PfkB family carbohydrate kinase</fullName>
    </submittedName>
</protein>
<keyword evidence="4 9" id="KW-0418">Kinase</keyword>
<evidence type="ECO:0000256" key="4">
    <source>
        <dbReference type="ARBA" id="ARBA00022777"/>
    </source>
</evidence>
<dbReference type="CDD" id="cd01172">
    <property type="entry name" value="RfaE_like"/>
    <property type="match status" value="1"/>
</dbReference>
<dbReference type="SUPFAM" id="SSF53613">
    <property type="entry name" value="Ribokinase-like"/>
    <property type="match status" value="1"/>
</dbReference>
<keyword evidence="6" id="KW-0119">Carbohydrate metabolism</keyword>
<dbReference type="NCBIfam" id="TIGR00125">
    <property type="entry name" value="cyt_tran_rel"/>
    <property type="match status" value="1"/>
</dbReference>
<evidence type="ECO:0000256" key="5">
    <source>
        <dbReference type="ARBA" id="ARBA00023268"/>
    </source>
</evidence>
<dbReference type="Gene3D" id="3.40.1190.20">
    <property type="match status" value="1"/>
</dbReference>
<reference evidence="9 10" key="1">
    <citation type="journal article" date="2024" name="Chem. Sci.">
        <title>Discovery of megapolipeptins by genome mining of a Burkholderiales bacteria collection.</title>
        <authorList>
            <person name="Paulo B.S."/>
            <person name="Recchia M.J.J."/>
            <person name="Lee S."/>
            <person name="Fergusson C.H."/>
            <person name="Romanowski S.B."/>
            <person name="Hernandez A."/>
            <person name="Krull N."/>
            <person name="Liu D.Y."/>
            <person name="Cavanagh H."/>
            <person name="Bos A."/>
            <person name="Gray C.A."/>
            <person name="Murphy B.T."/>
            <person name="Linington R.G."/>
            <person name="Eustaquio A.S."/>
        </authorList>
    </citation>
    <scope>NUCLEOTIDE SEQUENCE [LARGE SCALE GENOMIC DNA]</scope>
    <source>
        <strain evidence="9 10">RL21-008-BIB-B</strain>
    </source>
</reference>
<feature type="domain" description="Carbohydrate kinase PfkB" evidence="7">
    <location>
        <begin position="184"/>
        <end position="484"/>
    </location>
</feature>
<keyword evidence="10" id="KW-1185">Reference proteome</keyword>
<evidence type="ECO:0000313" key="9">
    <source>
        <dbReference type="EMBL" id="MFL9880071.1"/>
    </source>
</evidence>
<accession>A0ABW8ZAS0</accession>
<evidence type="ECO:0000259" key="7">
    <source>
        <dbReference type="Pfam" id="PF00294"/>
    </source>
</evidence>
<dbReference type="Pfam" id="PF01467">
    <property type="entry name" value="CTP_transf_like"/>
    <property type="match status" value="1"/>
</dbReference>
<dbReference type="Pfam" id="PF00294">
    <property type="entry name" value="PfkB"/>
    <property type="match status" value="1"/>
</dbReference>
<gene>
    <name evidence="9" type="ORF">PQR63_16850</name>
</gene>
<comment type="caution">
    <text evidence="9">The sequence shown here is derived from an EMBL/GenBank/DDBJ whole genome shotgun (WGS) entry which is preliminary data.</text>
</comment>
<evidence type="ECO:0000259" key="8">
    <source>
        <dbReference type="Pfam" id="PF01467"/>
    </source>
</evidence>
<proteinExistence type="predicted"/>
<keyword evidence="5" id="KW-0511">Multifunctional enzyme</keyword>
<evidence type="ECO:0000313" key="10">
    <source>
        <dbReference type="Proteomes" id="UP001629214"/>
    </source>
</evidence>